<name>A0A0H3WPT4_9BURK</name>
<dbReference type="PATRIC" id="fig|656179.3.peg.1008"/>
<evidence type="ECO:0000313" key="3">
    <source>
        <dbReference type="Proteomes" id="UP000035651"/>
    </source>
</evidence>
<proteinExistence type="predicted"/>
<dbReference type="Proteomes" id="UP000035651">
    <property type="component" value="Chromosome"/>
</dbReference>
<dbReference type="RefSeq" id="WP_047905501.1">
    <property type="nucleotide sequence ID" value="NZ_CP011807.3"/>
</dbReference>
<organism evidence="2 3">
    <name type="scientific">Pandoraea faecigallinarum</name>
    <dbReference type="NCBI Taxonomy" id="656179"/>
    <lineage>
        <taxon>Bacteria</taxon>
        <taxon>Pseudomonadati</taxon>
        <taxon>Pseudomonadota</taxon>
        <taxon>Betaproteobacteria</taxon>
        <taxon>Burkholderiales</taxon>
        <taxon>Burkholderiaceae</taxon>
        <taxon>Pandoraea</taxon>
    </lineage>
</organism>
<dbReference type="OrthoDB" id="8577868at2"/>
<dbReference type="KEGG" id="pfg:AB870_04605"/>
<dbReference type="Gene3D" id="2.60.40.1080">
    <property type="match status" value="1"/>
</dbReference>
<keyword evidence="3" id="KW-1185">Reference proteome</keyword>
<evidence type="ECO:0000313" key="2">
    <source>
        <dbReference type="EMBL" id="AKM29570.1"/>
    </source>
</evidence>
<dbReference type="SMART" id="SM00635">
    <property type="entry name" value="BID_2"/>
    <property type="match status" value="1"/>
</dbReference>
<dbReference type="InterPro" id="IPR008964">
    <property type="entry name" value="Invasin/intimin_cell_adhesion"/>
</dbReference>
<dbReference type="EMBL" id="CP011807">
    <property type="protein sequence ID" value="AKM29570.1"/>
    <property type="molecule type" value="Genomic_DNA"/>
</dbReference>
<feature type="domain" description="BIG2" evidence="1">
    <location>
        <begin position="1278"/>
        <end position="1353"/>
    </location>
</feature>
<accession>A0A0H3WPT4</accession>
<reference evidence="2" key="1">
    <citation type="submission" date="2016-06" db="EMBL/GenBank/DDBJ databases">
        <title>Complete Genome Sequence of Pandoraea faecigallinarum DSM-23572.</title>
        <authorList>
            <person name="Yong D."/>
            <person name="Ee R."/>
            <person name="Lim Y.-L."/>
            <person name="Yin W.-F."/>
            <person name="Chan K.-G."/>
        </authorList>
    </citation>
    <scope>NUCLEOTIDE SEQUENCE</scope>
    <source>
        <strain evidence="2">DSM 23572</strain>
    </source>
</reference>
<dbReference type="InterPro" id="IPR003343">
    <property type="entry name" value="Big_2"/>
</dbReference>
<gene>
    <name evidence="2" type="ORF">AB870_04605</name>
</gene>
<dbReference type="STRING" id="656179.AB870_04605"/>
<dbReference type="SUPFAM" id="SSF49373">
    <property type="entry name" value="Invasin/intimin cell-adhesion fragments"/>
    <property type="match status" value="1"/>
</dbReference>
<protein>
    <recommendedName>
        <fullName evidence="1">BIG2 domain-containing protein</fullName>
    </recommendedName>
</protein>
<evidence type="ECO:0000259" key="1">
    <source>
        <dbReference type="SMART" id="SM00635"/>
    </source>
</evidence>
<sequence>MNTRDSFFLRAPDKLEETLVLQAPQVPLAEANGGIRKQEVYADLEGYLDVLVPWNPLMLKGDTLRLYWGRVGHIVDLMIVESPNDPNFQMKVPVKDVIDVGDGIVDVWYERISSFGDPAPAPSPITSVLVKLSVPGGDDPDQSTWPVNEGLEKAILPPGPIDAVPPEGIRVEIPPWLNMTAGDRLKLFWGAATWEVPPIDESQVDKPLILMVPAAVIEAGGDGEAVAVTYEIRDTVSNWSGRALSSFIEVEMGDAIYDPPAVVEVSNDVLDYDLLDGADAQVIIMKNGDMEQGDGVILVFEGRSYEGLEVTYTASQTLGGGVILSFDLPNATLAQIVPGQGSLYYRVSTAGGVHKGRSYRSNFAVEGTAVLLPAPRVLEASDDATLDPADVPNGATVDVEPWPNLALGDLLRLRWEGTTQGGDPVTYFDIIEISRENVGEPLRFTVPYSKIGPLGGGTVNVMYTVQSGTSLRESSTLTLTVFKADALPAPLVEGEVNGELNPIFVPAGARVTIPAWPDMAVGDSVTWFWLGTSEGGQQTGTEQVTAVGDIVVVADRNVIEINAMGGDTVNVLYEVTHASGGKTGSMAKTFVVLPLETTLPAPIVVEAVDGILDPSELEIDATVRVAPYEGMARNDVVKIRFGENTAGEHIQSFAITDNMVGNPVNMYVPRDKILALNNRMVAVYYTVTNADGEQTSKELLIEIHEAEIWPAPHVEEADGDFLPEDAYLRGATTVVPEFRDMRPGDEIDLYWGEGSREYHDSIGIVTPMDYPFRVEKDVIDRWHGEIVPVRYTITRGNRVFKSEVLNLRVALPLPGLSAPEVLEATGNVLKPVDAKQGATVSVTYEDMSPEDSIQLSWDGDTSFPAVPGDPSGTVTFTVPPDKVAMCLGRTVPVSFVVTRKGIDVESPVLDLVVENFLPGNLPLATVVEQKGGVLNLSNFAGDATARQPAWPLMAQGQRIWWRLHGTQISGSRITITLESGHVVTAEEAGKPLNRTLRRVDLEKLQDGSNFTLEVKVTFDGSPNEADAVVFRVRTLRFSDGLDLFAPEVTEAQDGELDAIDAIDGVTVRVTYEDMQATDSIQLVWDGDASFDTVAGDASGTVDIPVDADKVLPYIGKTLPVYYTVTRNGQTTASGILDLTINDFAAGDLPTPVIPQAANGQLKLSSFTGNAAVTVKQWPAIAADQKFWLRCHGTLASGASDTIVLAEGVGVTAAEVDAGINRALPRARLEALRNGSNLRVEMKVTFDGSSNEANAIPFPELTVKMEVIPDFTLPDTQMVLNGLAIKTGWPKTGEDAPGNAQTRAATGGVPPYTYTSSKPSVASVNAQGKVVGERNGTATITVKDSRGTSKSYTVVVSNVFQFIIWDVPGLSIQQAISWANSVGRGIGDAEIAVLRKVYSRGVRPESFFYWASSQAGCGSNYGRQMGWDTITLSGCVLSNPGVGPGHGAFAKAAALTPLNG</sequence>